<evidence type="ECO:0000256" key="3">
    <source>
        <dbReference type="SAM" id="SignalP"/>
    </source>
</evidence>
<gene>
    <name evidence="6" type="ORF">HMPREF9238_01256</name>
</gene>
<dbReference type="RefSeq" id="WP_016444592.1">
    <property type="nucleotide sequence ID" value="NZ_KE150266.1"/>
</dbReference>
<dbReference type="GO" id="GO:0016787">
    <property type="term" value="F:hydrolase activity"/>
    <property type="evidence" value="ECO:0007669"/>
    <property type="project" value="UniProtKB-KW"/>
</dbReference>
<keyword evidence="2" id="KW-0378">Hydrolase</keyword>
<dbReference type="InterPro" id="IPR013595">
    <property type="entry name" value="Pept_S33_TAP-like_C"/>
</dbReference>
<name>A0A9W5RFH8_9ACTO</name>
<dbReference type="AlphaFoldDB" id="A0A9W5RFH8"/>
<evidence type="ECO:0000313" key="6">
    <source>
        <dbReference type="EMBL" id="EPD31481.1"/>
    </source>
</evidence>
<comment type="similarity">
    <text evidence="1">Belongs to the peptidase S33 family.</text>
</comment>
<evidence type="ECO:0000259" key="5">
    <source>
        <dbReference type="Pfam" id="PF08386"/>
    </source>
</evidence>
<dbReference type="Pfam" id="PF08386">
    <property type="entry name" value="Abhydrolase_4"/>
    <property type="match status" value="1"/>
</dbReference>
<evidence type="ECO:0000256" key="1">
    <source>
        <dbReference type="ARBA" id="ARBA00010088"/>
    </source>
</evidence>
<organism evidence="6 7">
    <name type="scientific">Gleimia europaea ACS-120-V-Col10b</name>
    <dbReference type="NCBI Taxonomy" id="883069"/>
    <lineage>
        <taxon>Bacteria</taxon>
        <taxon>Bacillati</taxon>
        <taxon>Actinomycetota</taxon>
        <taxon>Actinomycetes</taxon>
        <taxon>Actinomycetales</taxon>
        <taxon>Actinomycetaceae</taxon>
        <taxon>Gleimia</taxon>
    </lineage>
</organism>
<dbReference type="InterPro" id="IPR000073">
    <property type="entry name" value="AB_hydrolase_1"/>
</dbReference>
<evidence type="ECO:0008006" key="8">
    <source>
        <dbReference type="Google" id="ProtNLM"/>
    </source>
</evidence>
<evidence type="ECO:0000259" key="4">
    <source>
        <dbReference type="Pfam" id="PF00561"/>
    </source>
</evidence>
<dbReference type="Gene3D" id="3.40.50.1820">
    <property type="entry name" value="alpha/beta hydrolase"/>
    <property type="match status" value="1"/>
</dbReference>
<dbReference type="InterPro" id="IPR051601">
    <property type="entry name" value="Serine_prot/Carboxylest_S33"/>
</dbReference>
<keyword evidence="3" id="KW-0732">Signal</keyword>
<dbReference type="EMBL" id="AGWN01000001">
    <property type="protein sequence ID" value="EPD31481.1"/>
    <property type="molecule type" value="Genomic_DNA"/>
</dbReference>
<reference evidence="6 7" key="1">
    <citation type="submission" date="2013-05" db="EMBL/GenBank/DDBJ databases">
        <title>The Genome Sequence of Actinomyces europaeus ACS-120-V-COL10B.</title>
        <authorList>
            <consortium name="The Broad Institute Genomics Platform"/>
            <person name="Earl A."/>
            <person name="Ward D."/>
            <person name="Feldgarden M."/>
            <person name="Gevers D."/>
            <person name="Saerens B."/>
            <person name="Vaneechoutte M."/>
            <person name="Walker B."/>
            <person name="Young S."/>
            <person name="Zeng Q."/>
            <person name="Gargeya S."/>
            <person name="Fitzgerald M."/>
            <person name="Haas B."/>
            <person name="Abouelleil A."/>
            <person name="Allen A.W."/>
            <person name="Alvarado L."/>
            <person name="Arachchi H.M."/>
            <person name="Berlin A.M."/>
            <person name="Chapman S.B."/>
            <person name="Gainer-Dewar J."/>
            <person name="Goldberg J."/>
            <person name="Griggs A."/>
            <person name="Gujja S."/>
            <person name="Hansen M."/>
            <person name="Howarth C."/>
            <person name="Imamovic A."/>
            <person name="Ireland A."/>
            <person name="Larimer J."/>
            <person name="McCowan C."/>
            <person name="Murphy C."/>
            <person name="Pearson M."/>
            <person name="Poon T.W."/>
            <person name="Priest M."/>
            <person name="Roberts A."/>
            <person name="Saif S."/>
            <person name="Shea T."/>
            <person name="Sisk P."/>
            <person name="Sykes S."/>
            <person name="Wortman J."/>
            <person name="Nusbaum C."/>
            <person name="Birren B."/>
        </authorList>
    </citation>
    <scope>NUCLEOTIDE SEQUENCE [LARGE SCALE GENOMIC DNA]</scope>
    <source>
        <strain evidence="6 7">ACS-120-V-Col10b</strain>
    </source>
</reference>
<sequence length="519" mass="56372">MKNVKLAATVGAFTLLLSACSASPQAQVSEETVQINAPEPTLQSFYDQRVEWQDCGGDASVVDFTEGRAAQKEFTCAKVTVPLEYENPGNGTIELQLVKYSKSAGAKPLVFNPGGPGGSAVSALPNMVDYTFTEKLMKGYDIVAVDPRGVGLSAPVRCLTAEETDEFRAEDTPATVEEIREAARKMGETCLEKSPEMTRHSDSESAMRDMDVVRAALGQEKLDYMGLSYGTFLGALYADTFPQQVGRFVLDGVLDPSIPVDEVAEGQATGFENVLAFWLDEGSKRGQIALKGSTDQMKEQLGEWLDSLEEEPLTTSDPNRPLTKALATSAILALMYDDSTWNVAWAGLSQAMNSKDGSILLQVADLYADRQDDGSYKTNSLDAFTVINSLDYKALDDEQMQMYADRILRNSPLLGEGFIYSSASIAGWPVESRDTRREVKASGADPILVIGTTYDPATPYYWAESLAKQLESGHLLKVEGFKHTAYSRKAGNCVTDAVDDFMLSGKLPSEGASCKLPKQ</sequence>
<feature type="domain" description="AB hydrolase-1" evidence="4">
    <location>
        <begin position="107"/>
        <end position="275"/>
    </location>
</feature>
<dbReference type="InterPro" id="IPR029058">
    <property type="entry name" value="AB_hydrolase_fold"/>
</dbReference>
<feature type="signal peptide" evidence="3">
    <location>
        <begin position="1"/>
        <end position="26"/>
    </location>
</feature>
<dbReference type="OrthoDB" id="3252468at2"/>
<comment type="caution">
    <text evidence="6">The sequence shown here is derived from an EMBL/GenBank/DDBJ whole genome shotgun (WGS) entry which is preliminary data.</text>
</comment>
<dbReference type="Proteomes" id="UP000014387">
    <property type="component" value="Unassembled WGS sequence"/>
</dbReference>
<dbReference type="Pfam" id="PF00561">
    <property type="entry name" value="Abhydrolase_1"/>
    <property type="match status" value="1"/>
</dbReference>
<evidence type="ECO:0000256" key="2">
    <source>
        <dbReference type="ARBA" id="ARBA00022801"/>
    </source>
</evidence>
<dbReference type="PROSITE" id="PS51257">
    <property type="entry name" value="PROKAR_LIPOPROTEIN"/>
    <property type="match status" value="1"/>
</dbReference>
<dbReference type="PANTHER" id="PTHR43248:SF30">
    <property type="entry name" value="AB HYDROLASE-1 DOMAIN-CONTAINING PROTEIN"/>
    <property type="match status" value="1"/>
</dbReference>
<feature type="domain" description="Peptidase S33 tripeptidyl aminopeptidase-like C-terminal" evidence="5">
    <location>
        <begin position="412"/>
        <end position="514"/>
    </location>
</feature>
<feature type="chain" id="PRO_5040840565" description="AB hydrolase-1 domain-containing protein" evidence="3">
    <location>
        <begin position="27"/>
        <end position="519"/>
    </location>
</feature>
<dbReference type="PANTHER" id="PTHR43248">
    <property type="entry name" value="2-SUCCINYL-6-HYDROXY-2,4-CYCLOHEXADIENE-1-CARBOXYLATE SYNTHASE"/>
    <property type="match status" value="1"/>
</dbReference>
<keyword evidence="7" id="KW-1185">Reference proteome</keyword>
<protein>
    <recommendedName>
        <fullName evidence="8">AB hydrolase-1 domain-containing protein</fullName>
    </recommendedName>
</protein>
<proteinExistence type="inferred from homology"/>
<dbReference type="SUPFAM" id="SSF53474">
    <property type="entry name" value="alpha/beta-Hydrolases"/>
    <property type="match status" value="1"/>
</dbReference>
<evidence type="ECO:0000313" key="7">
    <source>
        <dbReference type="Proteomes" id="UP000014387"/>
    </source>
</evidence>
<accession>A0A9W5RFH8</accession>